<dbReference type="Pfam" id="PF03692">
    <property type="entry name" value="CxxCxxCC"/>
    <property type="match status" value="1"/>
</dbReference>
<evidence type="ECO:0000313" key="1">
    <source>
        <dbReference type="EMBL" id="PQJ95592.1"/>
    </source>
</evidence>
<dbReference type="InterPro" id="IPR005358">
    <property type="entry name" value="Puta_zinc/iron-chelating_dom"/>
</dbReference>
<dbReference type="AlphaFoldDB" id="A0A2S7XQ91"/>
<name>A0A2S7XQ91_9GAMM</name>
<gene>
    <name evidence="1" type="ORF">CXB77_15875</name>
</gene>
<protein>
    <submittedName>
        <fullName evidence="1">50S rRNA methyltransferase</fullName>
    </submittedName>
</protein>
<dbReference type="EMBL" id="PPGH01000037">
    <property type="protein sequence ID" value="PQJ95592.1"/>
    <property type="molecule type" value="Genomic_DNA"/>
</dbReference>
<proteinExistence type="predicted"/>
<dbReference type="RefSeq" id="WP_105074616.1">
    <property type="nucleotide sequence ID" value="NZ_PPGH01000037.1"/>
</dbReference>
<dbReference type="GO" id="GO:0032259">
    <property type="term" value="P:methylation"/>
    <property type="evidence" value="ECO:0007669"/>
    <property type="project" value="UniProtKB-KW"/>
</dbReference>
<dbReference type="PANTHER" id="PTHR35866">
    <property type="entry name" value="PUTATIVE-RELATED"/>
    <property type="match status" value="1"/>
</dbReference>
<dbReference type="GO" id="GO:0008168">
    <property type="term" value="F:methyltransferase activity"/>
    <property type="evidence" value="ECO:0007669"/>
    <property type="project" value="UniProtKB-KW"/>
</dbReference>
<dbReference type="PANTHER" id="PTHR35866:SF1">
    <property type="entry name" value="YKGJ FAMILY CYSTEINE CLUSTER PROTEIN"/>
    <property type="match status" value="1"/>
</dbReference>
<sequence>MHNPLPFQSAVMPEALQLNSPLQFHCHPGISCFNACCKRADITLAPYDVLRLKRRLGLTSTEFIRQFTVPFQMDGDGLPGIKLKTDDNGTCLQLAGDAGCGVYSDRPTVCRYYPLALLTLREKDSAIAEERYSLVKEDHCQGHNEQRELSIAEYRAEQHCDEFDAKNRDWYQLVLKKKSAGPAVGRPPQLSLQFFFMASYDGDTFRRFVLSDNFRNTYTLPAEFYTEIEQDDEALLEFSYRFLRQVLFGERTIQEMADAWEQRVTERQEVWEARRQIEIERRAAAEDEKYRADGNDDCGCAG</sequence>
<keyword evidence="2" id="KW-1185">Reference proteome</keyword>
<keyword evidence="1" id="KW-0808">Transferase</keyword>
<accession>A0A2S7XQ91</accession>
<evidence type="ECO:0000313" key="2">
    <source>
        <dbReference type="Proteomes" id="UP000239936"/>
    </source>
</evidence>
<keyword evidence="1" id="KW-0489">Methyltransferase</keyword>
<dbReference type="OrthoDB" id="9810361at2"/>
<comment type="caution">
    <text evidence="1">The sequence shown here is derived from an EMBL/GenBank/DDBJ whole genome shotgun (WGS) entry which is preliminary data.</text>
</comment>
<reference evidence="1 2" key="1">
    <citation type="submission" date="2018-01" db="EMBL/GenBank/DDBJ databases">
        <title>The complete genome sequence of Chromatium okenii LaCa, a purple sulfur bacterium with a turbulent life.</title>
        <authorList>
            <person name="Luedin S.M."/>
            <person name="Liechti N."/>
            <person name="Storelli N."/>
            <person name="Danza F."/>
            <person name="Wittwer M."/>
            <person name="Pothier J.F."/>
            <person name="Tonolla M.A."/>
        </authorList>
    </citation>
    <scope>NUCLEOTIDE SEQUENCE [LARGE SCALE GENOMIC DNA]</scope>
    <source>
        <strain evidence="1 2">LaCa</strain>
    </source>
</reference>
<dbReference type="Proteomes" id="UP000239936">
    <property type="component" value="Unassembled WGS sequence"/>
</dbReference>
<organism evidence="1 2">
    <name type="scientific">Chromatium okenii</name>
    <dbReference type="NCBI Taxonomy" id="61644"/>
    <lineage>
        <taxon>Bacteria</taxon>
        <taxon>Pseudomonadati</taxon>
        <taxon>Pseudomonadota</taxon>
        <taxon>Gammaproteobacteria</taxon>
        <taxon>Chromatiales</taxon>
        <taxon>Chromatiaceae</taxon>
        <taxon>Chromatium</taxon>
    </lineage>
</organism>